<dbReference type="AlphaFoldDB" id="A0A1G6T7F2"/>
<dbReference type="GO" id="GO:0009636">
    <property type="term" value="P:response to toxic substance"/>
    <property type="evidence" value="ECO:0007669"/>
    <property type="project" value="TreeGrafter"/>
</dbReference>
<dbReference type="OrthoDB" id="9808690at2"/>
<dbReference type="STRING" id="2741.SAMN04489866_10272"/>
<reference evidence="3 4" key="1">
    <citation type="submission" date="2016-10" db="EMBL/GenBank/DDBJ databases">
        <authorList>
            <person name="de Groot N.N."/>
        </authorList>
    </citation>
    <scope>NUCLEOTIDE SEQUENCE [LARGE SCALE GENOMIC DNA]</scope>
    <source>
        <strain evidence="3 4">DSM 20475</strain>
    </source>
</reference>
<dbReference type="InterPro" id="IPR026272">
    <property type="entry name" value="SdpI"/>
</dbReference>
<evidence type="ECO:0000313" key="4">
    <source>
        <dbReference type="Proteomes" id="UP000198995"/>
    </source>
</evidence>
<evidence type="ECO:0000313" key="3">
    <source>
        <dbReference type="EMBL" id="SDD24794.1"/>
    </source>
</evidence>
<dbReference type="EMBL" id="FNAF01000002">
    <property type="protein sequence ID" value="SDD24794.1"/>
    <property type="molecule type" value="Genomic_DNA"/>
</dbReference>
<keyword evidence="1" id="KW-0472">Membrane</keyword>
<gene>
    <name evidence="3" type="ORF">SAMN04489866_10272</name>
</gene>
<accession>A0A1G6T7F2</accession>
<keyword evidence="1" id="KW-0812">Transmembrane</keyword>
<feature type="transmembrane region" description="Helical" evidence="1">
    <location>
        <begin position="157"/>
        <end position="174"/>
    </location>
</feature>
<dbReference type="Pfam" id="PF13630">
    <property type="entry name" value="SdpI"/>
    <property type="match status" value="1"/>
</dbReference>
<feature type="transmembrane region" description="Helical" evidence="1">
    <location>
        <begin position="109"/>
        <end position="128"/>
    </location>
</feature>
<dbReference type="Proteomes" id="UP000198995">
    <property type="component" value="Unassembled WGS sequence"/>
</dbReference>
<dbReference type="InterPro" id="IPR025962">
    <property type="entry name" value="SdpI/YhfL"/>
</dbReference>
<dbReference type="PANTHER" id="PTHR37810:SF5">
    <property type="entry name" value="IMMUNITY PROTEIN SDPI"/>
    <property type="match status" value="1"/>
</dbReference>
<feature type="transmembrane region" description="Helical" evidence="1">
    <location>
        <begin position="5"/>
        <end position="24"/>
    </location>
</feature>
<sequence length="208" mass="22995">MNKRLYFIGLVLIGLSLAYGLYYYDQLPEQMAVHFSFDNTPDRFQGKLSTVWGLPLFFAALQTLVFFSAQRSDEVHPMMRALSLLAVPVIGLAVTIMMVQFNLGTALSVRRWVLLLIGVLFIAVGNYLPKTPVNAFYGYRLPWTGRSPEVWAKTQRLGGYLISAAGLVAVIAGMTDTAVAAGLALVMVILAGVLPIGYAYRLDRRSRQ</sequence>
<feature type="transmembrane region" description="Helical" evidence="1">
    <location>
        <begin position="180"/>
        <end position="200"/>
    </location>
</feature>
<keyword evidence="1" id="KW-1133">Transmembrane helix</keyword>
<protein>
    <submittedName>
        <fullName evidence="3">Uncharacterized membrane protein</fullName>
    </submittedName>
</protein>
<dbReference type="PIRSF" id="PIRSF038959">
    <property type="entry name" value="SdpI"/>
    <property type="match status" value="1"/>
</dbReference>
<name>A0A1G6T7F2_PEPNI</name>
<keyword evidence="4" id="KW-1185">Reference proteome</keyword>
<dbReference type="InterPro" id="IPR012867">
    <property type="entry name" value="DUF1648"/>
</dbReference>
<feature type="transmembrane region" description="Helical" evidence="1">
    <location>
        <begin position="81"/>
        <end position="103"/>
    </location>
</feature>
<dbReference type="RefSeq" id="WP_091791101.1">
    <property type="nucleotide sequence ID" value="NZ_FNAF01000002.1"/>
</dbReference>
<dbReference type="Pfam" id="PF07853">
    <property type="entry name" value="DUF1648"/>
    <property type="match status" value="1"/>
</dbReference>
<evidence type="ECO:0000259" key="2">
    <source>
        <dbReference type="Pfam" id="PF07853"/>
    </source>
</evidence>
<proteinExistence type="predicted"/>
<dbReference type="PANTHER" id="PTHR37810">
    <property type="entry name" value="IMMUNITY PROTEIN SDPI"/>
    <property type="match status" value="1"/>
</dbReference>
<evidence type="ECO:0000256" key="1">
    <source>
        <dbReference type="SAM" id="Phobius"/>
    </source>
</evidence>
<feature type="domain" description="DUF1648" evidence="2">
    <location>
        <begin position="11"/>
        <end position="58"/>
    </location>
</feature>
<organism evidence="3 4">
    <name type="scientific">Peptococcus niger</name>
    <dbReference type="NCBI Taxonomy" id="2741"/>
    <lineage>
        <taxon>Bacteria</taxon>
        <taxon>Bacillati</taxon>
        <taxon>Bacillota</taxon>
        <taxon>Clostridia</taxon>
        <taxon>Eubacteriales</taxon>
        <taxon>Peptococcaceae</taxon>
        <taxon>Peptococcus</taxon>
    </lineage>
</organism>
<feature type="transmembrane region" description="Helical" evidence="1">
    <location>
        <begin position="51"/>
        <end position="69"/>
    </location>
</feature>